<name>A0A1F5FJW0_9BACT</name>
<reference evidence="1 2" key="1">
    <citation type="journal article" date="2016" name="Nat. Commun.">
        <title>Thousands of microbial genomes shed light on interconnected biogeochemical processes in an aquifer system.</title>
        <authorList>
            <person name="Anantharaman K."/>
            <person name="Brown C.T."/>
            <person name="Hug L.A."/>
            <person name="Sharon I."/>
            <person name="Castelle C.J."/>
            <person name="Probst A.J."/>
            <person name="Thomas B.C."/>
            <person name="Singh A."/>
            <person name="Wilkins M.J."/>
            <person name="Karaoz U."/>
            <person name="Brodie E.L."/>
            <person name="Williams K.H."/>
            <person name="Hubbard S.S."/>
            <person name="Banfield J.F."/>
        </authorList>
    </citation>
    <scope>NUCLEOTIDE SEQUENCE [LARGE SCALE GENOMIC DNA]</scope>
</reference>
<dbReference type="AlphaFoldDB" id="A0A1F5FJW0"/>
<protein>
    <submittedName>
        <fullName evidence="1">Uncharacterized protein</fullName>
    </submittedName>
</protein>
<comment type="caution">
    <text evidence="1">The sequence shown here is derived from an EMBL/GenBank/DDBJ whole genome shotgun (WGS) entry which is preliminary data.</text>
</comment>
<organism evidence="1 2">
    <name type="scientific">Candidatus Collierbacteria bacterium RIFOXYB1_FULL_49_13</name>
    <dbReference type="NCBI Taxonomy" id="1817728"/>
    <lineage>
        <taxon>Bacteria</taxon>
        <taxon>Candidatus Collieribacteriota</taxon>
    </lineage>
</organism>
<dbReference type="Proteomes" id="UP000176682">
    <property type="component" value="Unassembled WGS sequence"/>
</dbReference>
<sequence length="121" mass="13799">MYDLMNPIHRDGRHLYLQDDEGKLELALLVSRGHIVRIRMHESPVNLVNRATEILCKPVQILDLEFVDSVLSGRLTVMGTSTVLLRIKVLRKSGEIYLERSQLQELVAAIDGYFAQPTEDL</sequence>
<dbReference type="EMBL" id="MFAM01000006">
    <property type="protein sequence ID" value="OGD79881.1"/>
    <property type="molecule type" value="Genomic_DNA"/>
</dbReference>
<proteinExistence type="predicted"/>
<evidence type="ECO:0000313" key="1">
    <source>
        <dbReference type="EMBL" id="OGD79881.1"/>
    </source>
</evidence>
<accession>A0A1F5FJW0</accession>
<evidence type="ECO:0000313" key="2">
    <source>
        <dbReference type="Proteomes" id="UP000176682"/>
    </source>
</evidence>
<gene>
    <name evidence="1" type="ORF">A2368_03150</name>
</gene>